<sequence length="205" mass="23542">MSSEILNLMQRRQAIERGLQQYFNGTMLDRALAHWEQQYSGKPAFVLNRFLSEICTTEELRHSRKDMLRKVLQALSEMEKQELLQGVQQAKPAVEDELISVELIDAFSQFIAFVLDAVAVKDLTDFEQEIQQQLRQKGFAQHSNEALGSPEFAASLPISSYAFIITAVYEIFCEFYGPMRADQVYAQSKLKIKSLYPDVDLHQLL</sequence>
<evidence type="ECO:0000313" key="1">
    <source>
        <dbReference type="EMBL" id="RZG66307.1"/>
    </source>
</evidence>
<organism evidence="1 2">
    <name type="scientific">Acinetobacter bouvetii</name>
    <dbReference type="NCBI Taxonomy" id="202951"/>
    <lineage>
        <taxon>Bacteria</taxon>
        <taxon>Pseudomonadati</taxon>
        <taxon>Pseudomonadota</taxon>
        <taxon>Gammaproteobacteria</taxon>
        <taxon>Moraxellales</taxon>
        <taxon>Moraxellaceae</taxon>
        <taxon>Acinetobacter</taxon>
    </lineage>
</organism>
<name>A0A4Q7AV49_9GAMM</name>
<proteinExistence type="predicted"/>
<dbReference type="Proteomes" id="UP000293483">
    <property type="component" value="Unassembled WGS sequence"/>
</dbReference>
<dbReference type="AlphaFoldDB" id="A0A4Q7AV49"/>
<reference evidence="1 2" key="1">
    <citation type="submission" date="2019-02" db="EMBL/GenBank/DDBJ databases">
        <title>The Batch Genome Submission of Acinetobacter spp. strains.</title>
        <authorList>
            <person name="Qin J."/>
            <person name="Hu Y."/>
            <person name="Ye H."/>
            <person name="Wei L."/>
            <person name="Feng Y."/>
            <person name="Zong Z."/>
        </authorList>
    </citation>
    <scope>NUCLEOTIDE SEQUENCE [LARGE SCALE GENOMIC DNA]</scope>
    <source>
        <strain evidence="1 2">WCHABo060081</strain>
    </source>
</reference>
<evidence type="ECO:0000313" key="2">
    <source>
        <dbReference type="Proteomes" id="UP000293483"/>
    </source>
</evidence>
<accession>A0A4Q7AV49</accession>
<dbReference type="RefSeq" id="WP_130146172.1">
    <property type="nucleotide sequence ID" value="NZ_SGSU01000011.1"/>
</dbReference>
<gene>
    <name evidence="1" type="ORF">EXE25_10625</name>
</gene>
<dbReference type="EMBL" id="SGSU01000011">
    <property type="protein sequence ID" value="RZG66307.1"/>
    <property type="molecule type" value="Genomic_DNA"/>
</dbReference>
<protein>
    <submittedName>
        <fullName evidence="1">Uncharacterized protein</fullName>
    </submittedName>
</protein>
<dbReference type="STRING" id="202951.GCA_001485025_02359"/>
<comment type="caution">
    <text evidence="1">The sequence shown here is derived from an EMBL/GenBank/DDBJ whole genome shotgun (WGS) entry which is preliminary data.</text>
</comment>